<evidence type="ECO:0000313" key="3">
    <source>
        <dbReference type="EMBL" id="JAV78934.1"/>
    </source>
</evidence>
<protein>
    <submittedName>
        <fullName evidence="3">Uncharacterized protein</fullName>
    </submittedName>
</protein>
<accession>A0A1Y1LZ84</accession>
<feature type="compositionally biased region" description="Polar residues" evidence="2">
    <location>
        <begin position="149"/>
        <end position="158"/>
    </location>
</feature>
<name>A0A1Y1LZ84_PHOPY</name>
<dbReference type="PANTHER" id="PTHR37558:SF1">
    <property type="entry name" value="HTH CENPB-TYPE DOMAIN-CONTAINING PROTEIN"/>
    <property type="match status" value="1"/>
</dbReference>
<sequence length="284" mass="33485">MFLQQNSSCAKTGSQARKSRTFFSLQMDIHLMRLCVEHNPYQLGKNQWDLILADMKETFNVEFLLRTLKERANKLVDKYQQEQLQYKYFSQYCYFFIIITFRRTGTEEEHTELGNLLEVVVAYIDASNVPITRTTNADSRSADEDETDNSNVVSTPQLKTARPRATAANVEKHTADMERDELLNQTEDTAPGPITVRKKRSALLPEDELIKRKQEQDYDIEVKKLKLEERKMEIEYDLQQQKATLEREKLEVEKEKIRITEEENKRRDVQQQQMHELLMLLAKK</sequence>
<feature type="coiled-coil region" evidence="1">
    <location>
        <begin position="222"/>
        <end position="272"/>
    </location>
</feature>
<feature type="region of interest" description="Disordered" evidence="2">
    <location>
        <begin position="134"/>
        <end position="172"/>
    </location>
</feature>
<organism evidence="3">
    <name type="scientific">Photinus pyralis</name>
    <name type="common">Common eastern firefly</name>
    <name type="synonym">Lampyris pyralis</name>
    <dbReference type="NCBI Taxonomy" id="7054"/>
    <lineage>
        <taxon>Eukaryota</taxon>
        <taxon>Metazoa</taxon>
        <taxon>Ecdysozoa</taxon>
        <taxon>Arthropoda</taxon>
        <taxon>Hexapoda</taxon>
        <taxon>Insecta</taxon>
        <taxon>Pterygota</taxon>
        <taxon>Neoptera</taxon>
        <taxon>Endopterygota</taxon>
        <taxon>Coleoptera</taxon>
        <taxon>Polyphaga</taxon>
        <taxon>Elateriformia</taxon>
        <taxon>Elateroidea</taxon>
        <taxon>Lampyridae</taxon>
        <taxon>Lampyrinae</taxon>
        <taxon>Photinus</taxon>
    </lineage>
</organism>
<proteinExistence type="predicted"/>
<dbReference type="EMBL" id="GEZM01043678">
    <property type="protein sequence ID" value="JAV78922.1"/>
    <property type="molecule type" value="Transcribed_RNA"/>
</dbReference>
<evidence type="ECO:0000256" key="2">
    <source>
        <dbReference type="SAM" id="MobiDB-lite"/>
    </source>
</evidence>
<dbReference type="AlphaFoldDB" id="A0A1Y1LZ84"/>
<dbReference type="PANTHER" id="PTHR37558">
    <property type="entry name" value="HTH CENPB-TYPE DOMAIN-CONTAINING PROTEIN"/>
    <property type="match status" value="1"/>
</dbReference>
<dbReference type="EMBL" id="GEZM01043670">
    <property type="protein sequence ID" value="JAV78934.1"/>
    <property type="molecule type" value="Transcribed_RNA"/>
</dbReference>
<evidence type="ECO:0000256" key="1">
    <source>
        <dbReference type="SAM" id="Coils"/>
    </source>
</evidence>
<dbReference type="EMBL" id="GEZM01043666">
    <property type="protein sequence ID" value="JAV78943.1"/>
    <property type="molecule type" value="Transcribed_RNA"/>
</dbReference>
<dbReference type="EMBL" id="GEZM01043681">
    <property type="protein sequence ID" value="JAV78915.1"/>
    <property type="molecule type" value="Transcribed_RNA"/>
</dbReference>
<keyword evidence="1" id="KW-0175">Coiled coil</keyword>
<reference evidence="3" key="1">
    <citation type="journal article" date="2016" name="Sci. Rep.">
        <title>Molecular characterization of firefly nuptial gifts: a multi-omics approach sheds light on postcopulatory sexual selection.</title>
        <authorList>
            <person name="Al-Wathiqui N."/>
            <person name="Fallon T.R."/>
            <person name="South A."/>
            <person name="Weng J.K."/>
            <person name="Lewis S.M."/>
        </authorList>
    </citation>
    <scope>NUCLEOTIDE SEQUENCE</scope>
</reference>